<evidence type="ECO:0000256" key="2">
    <source>
        <dbReference type="ARBA" id="ARBA00022679"/>
    </source>
</evidence>
<dbReference type="PANTHER" id="PTHR11926:SF1395">
    <property type="entry name" value="GLYCOSYLTRANSFERASE"/>
    <property type="match status" value="1"/>
</dbReference>
<dbReference type="GO" id="GO:0080044">
    <property type="term" value="F:quercetin 7-O-glucosyltransferase activity"/>
    <property type="evidence" value="ECO:0007669"/>
    <property type="project" value="TreeGrafter"/>
</dbReference>
<dbReference type="InterPro" id="IPR035595">
    <property type="entry name" value="UDP_glycos_trans_CS"/>
</dbReference>
<gene>
    <name evidence="5" type="ORF">HPP92_007282</name>
</gene>
<proteinExistence type="inferred from homology"/>
<dbReference type="EC" id="2.4.1.-" evidence="4"/>
<dbReference type="GO" id="GO:0080043">
    <property type="term" value="F:quercetin 3-O-glucosyltransferase activity"/>
    <property type="evidence" value="ECO:0007669"/>
    <property type="project" value="TreeGrafter"/>
</dbReference>
<dbReference type="Proteomes" id="UP000639772">
    <property type="component" value="Chromosome 3"/>
</dbReference>
<dbReference type="CDD" id="cd03784">
    <property type="entry name" value="GT1_Gtf-like"/>
    <property type="match status" value="1"/>
</dbReference>
<keyword evidence="2 3" id="KW-0808">Transferase</keyword>
<keyword evidence="3" id="KW-0328">Glycosyltransferase</keyword>
<evidence type="ECO:0000256" key="4">
    <source>
        <dbReference type="RuleBase" id="RU362057"/>
    </source>
</evidence>
<sequence>MEKSRAADSITAPHVVAVPYPGRGHVNPMLLLVRLLASRLSPYRGNVTVVITEEWLGLLGGASSPPPGVRFRTVPNVIPSENGRAADFLGFLQAVYTKLEAPFERLLDELEPPATAILADTFLPWAVDVGNRRKLPVCSLFTMSASFFSALLHFDRLPFSDDQRLPFDASGNSEVGDEPLSKCIPGHSCVRLSDLSPFLSMTKPFELALQAISQAKKAQHLIFTTAYELEPRIIDALRAELPFPVHVIGPTIPYLTLQETDIKIPEDDDLMAWLNSQPQSSVLYVSLGSFLSVPRSQMDEIALGLQASNARFLWVARGDSSRLREMVGRGGRGLVVPWCDQLKVLLHPSVGGFLTHCGWNSTMEAAFAGVPMLTFPIIVDQPVDSRIVVDVWKVGMRLRGDMMGGEVVGRERVADLVNRLMDLEGAERREMRKRASRLKEACRGAVNAGGSSIRSLHSLAESLSLSDRGLSSSIEGNAN</sequence>
<evidence type="ECO:0000313" key="5">
    <source>
        <dbReference type="EMBL" id="KAG0490419.1"/>
    </source>
</evidence>
<accession>A0A835V7K1</accession>
<comment type="caution">
    <text evidence="5">The sequence shown here is derived from an EMBL/GenBank/DDBJ whole genome shotgun (WGS) entry which is preliminary data.</text>
</comment>
<dbReference type="OrthoDB" id="5835829at2759"/>
<reference evidence="5 6" key="1">
    <citation type="journal article" date="2020" name="Nat. Food">
        <title>A phased Vanilla planifolia genome enables genetic improvement of flavour and production.</title>
        <authorList>
            <person name="Hasing T."/>
            <person name="Tang H."/>
            <person name="Brym M."/>
            <person name="Khazi F."/>
            <person name="Huang T."/>
            <person name="Chambers A.H."/>
        </authorList>
    </citation>
    <scope>NUCLEOTIDE SEQUENCE [LARGE SCALE GENOMIC DNA]</scope>
    <source>
        <tissue evidence="5">Leaf</tissue>
    </source>
</reference>
<dbReference type="Gene3D" id="3.40.50.2000">
    <property type="entry name" value="Glycogen Phosphorylase B"/>
    <property type="match status" value="2"/>
</dbReference>
<dbReference type="SUPFAM" id="SSF53756">
    <property type="entry name" value="UDP-Glycosyltransferase/glycogen phosphorylase"/>
    <property type="match status" value="1"/>
</dbReference>
<dbReference type="FunFam" id="3.40.50.2000:FF:000138">
    <property type="entry name" value="Glycosyltransferase"/>
    <property type="match status" value="1"/>
</dbReference>
<comment type="similarity">
    <text evidence="1 3">Belongs to the UDP-glycosyltransferase family.</text>
</comment>
<dbReference type="AlphaFoldDB" id="A0A835V7K1"/>
<name>A0A835V7K1_VANPL</name>
<dbReference type="InterPro" id="IPR002213">
    <property type="entry name" value="UDP_glucos_trans"/>
</dbReference>
<evidence type="ECO:0000313" key="6">
    <source>
        <dbReference type="Proteomes" id="UP000639772"/>
    </source>
</evidence>
<evidence type="ECO:0000256" key="1">
    <source>
        <dbReference type="ARBA" id="ARBA00009995"/>
    </source>
</evidence>
<organism evidence="5 6">
    <name type="scientific">Vanilla planifolia</name>
    <name type="common">Vanilla</name>
    <dbReference type="NCBI Taxonomy" id="51239"/>
    <lineage>
        <taxon>Eukaryota</taxon>
        <taxon>Viridiplantae</taxon>
        <taxon>Streptophyta</taxon>
        <taxon>Embryophyta</taxon>
        <taxon>Tracheophyta</taxon>
        <taxon>Spermatophyta</taxon>
        <taxon>Magnoliopsida</taxon>
        <taxon>Liliopsida</taxon>
        <taxon>Asparagales</taxon>
        <taxon>Orchidaceae</taxon>
        <taxon>Vanilloideae</taxon>
        <taxon>Vanilleae</taxon>
        <taxon>Vanilla</taxon>
    </lineage>
</organism>
<dbReference type="PANTHER" id="PTHR11926">
    <property type="entry name" value="GLUCOSYL/GLUCURONOSYL TRANSFERASES"/>
    <property type="match status" value="1"/>
</dbReference>
<evidence type="ECO:0000256" key="3">
    <source>
        <dbReference type="RuleBase" id="RU003718"/>
    </source>
</evidence>
<dbReference type="Pfam" id="PF00201">
    <property type="entry name" value="UDPGT"/>
    <property type="match status" value="1"/>
</dbReference>
<dbReference type="PROSITE" id="PS00375">
    <property type="entry name" value="UDPGT"/>
    <property type="match status" value="1"/>
</dbReference>
<dbReference type="EMBL" id="JADCNM010000003">
    <property type="protein sequence ID" value="KAG0490419.1"/>
    <property type="molecule type" value="Genomic_DNA"/>
</dbReference>
<protein>
    <recommendedName>
        <fullName evidence="4">Glycosyltransferase</fullName>
        <ecNumber evidence="4">2.4.1.-</ecNumber>
    </recommendedName>
</protein>